<dbReference type="GO" id="GO:0008236">
    <property type="term" value="F:serine-type peptidase activity"/>
    <property type="evidence" value="ECO:0007669"/>
    <property type="project" value="UniProtKB-KW"/>
</dbReference>
<keyword evidence="4" id="KW-0378">Hydrolase</keyword>
<dbReference type="PANTHER" id="PTHR30237">
    <property type="entry name" value="MURAMOYLTETRAPEPTIDE CARBOXYPEPTIDASE"/>
    <property type="match status" value="1"/>
</dbReference>
<evidence type="ECO:0000256" key="5">
    <source>
        <dbReference type="ARBA" id="ARBA00022825"/>
    </source>
</evidence>
<evidence type="ECO:0000256" key="3">
    <source>
        <dbReference type="ARBA" id="ARBA00022670"/>
    </source>
</evidence>
<gene>
    <name evidence="9" type="ORF">FYJ27_09310</name>
</gene>
<evidence type="ECO:0000256" key="4">
    <source>
        <dbReference type="ARBA" id="ARBA00022801"/>
    </source>
</evidence>
<evidence type="ECO:0000259" key="8">
    <source>
        <dbReference type="Pfam" id="PF17676"/>
    </source>
</evidence>
<dbReference type="SUPFAM" id="SSF52317">
    <property type="entry name" value="Class I glutamine amidotransferase-like"/>
    <property type="match status" value="1"/>
</dbReference>
<accession>A0A844FIZ8</accession>
<feature type="active site" description="Nucleophile" evidence="6">
    <location>
        <position position="109"/>
    </location>
</feature>
<dbReference type="PIRSF" id="PIRSF028757">
    <property type="entry name" value="LD-carboxypeptidase"/>
    <property type="match status" value="1"/>
</dbReference>
<dbReference type="InterPro" id="IPR029062">
    <property type="entry name" value="Class_I_gatase-like"/>
</dbReference>
<dbReference type="SUPFAM" id="SSF141986">
    <property type="entry name" value="LD-carboxypeptidase A C-terminal domain-like"/>
    <property type="match status" value="1"/>
</dbReference>
<dbReference type="EMBL" id="VULR01000013">
    <property type="protein sequence ID" value="MSS43922.1"/>
    <property type="molecule type" value="Genomic_DNA"/>
</dbReference>
<dbReference type="InterPro" id="IPR027461">
    <property type="entry name" value="Carboxypeptidase_A_C_sf"/>
</dbReference>
<dbReference type="Proteomes" id="UP000462760">
    <property type="component" value="Unassembled WGS sequence"/>
</dbReference>
<keyword evidence="3" id="KW-0645">Protease</keyword>
<feature type="active site" description="Charge relay system" evidence="6">
    <location>
        <position position="209"/>
    </location>
</feature>
<evidence type="ECO:0000256" key="1">
    <source>
        <dbReference type="ARBA" id="ARBA00010233"/>
    </source>
</evidence>
<evidence type="ECO:0000313" key="9">
    <source>
        <dbReference type="EMBL" id="MSS43922.1"/>
    </source>
</evidence>
<dbReference type="CDD" id="cd07025">
    <property type="entry name" value="Peptidase_S66"/>
    <property type="match status" value="1"/>
</dbReference>
<dbReference type="Pfam" id="PF17676">
    <property type="entry name" value="Peptidase_S66C"/>
    <property type="match status" value="1"/>
</dbReference>
<protein>
    <submittedName>
        <fullName evidence="9">LD-carboxypeptidase</fullName>
    </submittedName>
</protein>
<dbReference type="GO" id="GO:0004180">
    <property type="term" value="F:carboxypeptidase activity"/>
    <property type="evidence" value="ECO:0007669"/>
    <property type="project" value="UniProtKB-KW"/>
</dbReference>
<dbReference type="Gene3D" id="3.50.30.60">
    <property type="entry name" value="LD-carboxypeptidase A C-terminal domain-like"/>
    <property type="match status" value="1"/>
</dbReference>
<comment type="similarity">
    <text evidence="1">Belongs to the peptidase S66 family.</text>
</comment>
<organism evidence="9 10">
    <name type="scientific">Anaerosalibacter bizertensis</name>
    <dbReference type="NCBI Taxonomy" id="932217"/>
    <lineage>
        <taxon>Bacteria</taxon>
        <taxon>Bacillati</taxon>
        <taxon>Bacillota</taxon>
        <taxon>Tissierellia</taxon>
        <taxon>Tissierellales</taxon>
        <taxon>Sporanaerobacteraceae</taxon>
        <taxon>Anaerosalibacter</taxon>
    </lineage>
</organism>
<dbReference type="InterPro" id="IPR003507">
    <property type="entry name" value="S66_fam"/>
</dbReference>
<dbReference type="Gene3D" id="3.40.50.10740">
    <property type="entry name" value="Class I glutamine amidotransferase-like"/>
    <property type="match status" value="1"/>
</dbReference>
<feature type="domain" description="LD-carboxypeptidase N-terminal" evidence="7">
    <location>
        <begin position="13"/>
        <end position="129"/>
    </location>
</feature>
<keyword evidence="2 9" id="KW-0121">Carboxypeptidase</keyword>
<dbReference type="InterPro" id="IPR027478">
    <property type="entry name" value="LdcA_N"/>
</dbReference>
<comment type="caution">
    <text evidence="9">The sequence shown here is derived from an EMBL/GenBank/DDBJ whole genome shotgun (WGS) entry which is preliminary data.</text>
</comment>
<name>A0A844FIZ8_9FIRM</name>
<dbReference type="GO" id="GO:0006508">
    <property type="term" value="P:proteolysis"/>
    <property type="evidence" value="ECO:0007669"/>
    <property type="project" value="UniProtKB-KW"/>
</dbReference>
<reference evidence="9 10" key="1">
    <citation type="submission" date="2019-08" db="EMBL/GenBank/DDBJ databases">
        <title>In-depth cultivation of the pig gut microbiome towards novel bacterial diversity and tailored functional studies.</title>
        <authorList>
            <person name="Wylensek D."/>
            <person name="Hitch T.C.A."/>
            <person name="Clavel T."/>
        </authorList>
    </citation>
    <scope>NUCLEOTIDE SEQUENCE [LARGE SCALE GENOMIC DNA]</scope>
    <source>
        <strain evidence="9 10">Med78-601-WT-4W-RMD-3</strain>
    </source>
</reference>
<evidence type="ECO:0000313" key="10">
    <source>
        <dbReference type="Proteomes" id="UP000462760"/>
    </source>
</evidence>
<evidence type="ECO:0000256" key="2">
    <source>
        <dbReference type="ARBA" id="ARBA00022645"/>
    </source>
</evidence>
<evidence type="ECO:0000256" key="6">
    <source>
        <dbReference type="PIRSR" id="PIRSR028757-1"/>
    </source>
</evidence>
<dbReference type="PANTHER" id="PTHR30237:SF2">
    <property type="entry name" value="MUREIN TETRAPEPTIDE CARBOXYPEPTIDASE"/>
    <property type="match status" value="1"/>
</dbReference>
<dbReference type="InterPro" id="IPR040449">
    <property type="entry name" value="Peptidase_S66_N"/>
</dbReference>
<dbReference type="Pfam" id="PF02016">
    <property type="entry name" value="Peptidase_S66"/>
    <property type="match status" value="1"/>
</dbReference>
<feature type="domain" description="LD-carboxypeptidase C-terminal" evidence="8">
    <location>
        <begin position="178"/>
        <end position="296"/>
    </location>
</feature>
<evidence type="ECO:0000259" key="7">
    <source>
        <dbReference type="Pfam" id="PF02016"/>
    </source>
</evidence>
<dbReference type="InterPro" id="IPR040921">
    <property type="entry name" value="Peptidase_S66C"/>
</dbReference>
<feature type="active site" description="Charge relay system" evidence="6">
    <location>
        <position position="281"/>
    </location>
</feature>
<keyword evidence="5" id="KW-0720">Serine protease</keyword>
<dbReference type="AlphaFoldDB" id="A0A844FIZ8"/>
<sequence length="311" mass="34319">MFRPEALKFGDTIGIVSPSSPTSEENVKKSEKKLKELGFKVKMGESVSKTYGYLAGSDEDRARDLNRMFLDDEVKGIICIRGGYGTPRILELLDYEGIKNNPKIFIGYSDITALHIAMNQICSLITFHGPMVASNMIDGFDDFSKESLFRNIFNNEPIGLVENPEGEEIETISGGIGEGEIVGGNLSLVVDALGTPYEIDTKGKLLLLEEVGEEPYNIDRMLTQLRLSGKLEEANGIILGDWNGCEAKSDEYNESLTLIEVFEDIIKPLNIPTIYNLKSGHCKPMITLPLGAKARLDADNKKLYVLESGVK</sequence>
<proteinExistence type="inferred from homology"/>
<dbReference type="RefSeq" id="WP_326831068.1">
    <property type="nucleotide sequence ID" value="NZ_VULR01000013.1"/>
</dbReference>